<dbReference type="PANTHER" id="PTHR35794:SF2">
    <property type="entry name" value="CELL DIVISION PROTEIN DIVIVA"/>
    <property type="match status" value="1"/>
</dbReference>
<dbReference type="RefSeq" id="WP_183279510.1">
    <property type="nucleotide sequence ID" value="NZ_BLZR01000001.1"/>
</dbReference>
<dbReference type="AlphaFoldDB" id="A0A6V8SSG9"/>
<keyword evidence="1" id="KW-0175">Coiled coil</keyword>
<name>A0A6V8SSG9_9CLOT</name>
<feature type="coiled-coil region" evidence="1">
    <location>
        <begin position="28"/>
        <end position="55"/>
    </location>
</feature>
<evidence type="ECO:0000313" key="2">
    <source>
        <dbReference type="EMBL" id="GFP78198.1"/>
    </source>
</evidence>
<accession>A0A6V8SSG9</accession>
<proteinExistence type="predicted"/>
<dbReference type="InterPro" id="IPR007793">
    <property type="entry name" value="DivIVA_fam"/>
</dbReference>
<protein>
    <recommendedName>
        <fullName evidence="4">Cell division initiation protein</fullName>
    </recommendedName>
</protein>
<dbReference type="EMBL" id="BLZR01000001">
    <property type="protein sequence ID" value="GFP78198.1"/>
    <property type="molecule type" value="Genomic_DNA"/>
</dbReference>
<evidence type="ECO:0008006" key="4">
    <source>
        <dbReference type="Google" id="ProtNLM"/>
    </source>
</evidence>
<evidence type="ECO:0000313" key="3">
    <source>
        <dbReference type="Proteomes" id="UP000580568"/>
    </source>
</evidence>
<dbReference type="Pfam" id="PF05103">
    <property type="entry name" value="DivIVA"/>
    <property type="match status" value="1"/>
</dbReference>
<gene>
    <name evidence="2" type="ORF">bsdtw1_04393</name>
</gene>
<reference evidence="2 3" key="1">
    <citation type="submission" date="2020-07" db="EMBL/GenBank/DDBJ databases">
        <title>A new beta-1,3-glucan-decomposing anaerobic bacterium isolated from anoxic soil subjected to biological soil disinfestation.</title>
        <authorList>
            <person name="Ueki A."/>
            <person name="Tonouchi A."/>
        </authorList>
    </citation>
    <scope>NUCLEOTIDE SEQUENCE [LARGE SCALE GENOMIC DNA]</scope>
    <source>
        <strain evidence="2 3">TW1</strain>
    </source>
</reference>
<dbReference type="Proteomes" id="UP000580568">
    <property type="component" value="Unassembled WGS sequence"/>
</dbReference>
<dbReference type="Gene3D" id="6.10.250.660">
    <property type="match status" value="1"/>
</dbReference>
<dbReference type="PANTHER" id="PTHR35794">
    <property type="entry name" value="CELL DIVISION PROTEIN DIVIVA"/>
    <property type="match status" value="1"/>
</dbReference>
<organism evidence="2 3">
    <name type="scientific">Clostridium fungisolvens</name>
    <dbReference type="NCBI Taxonomy" id="1604897"/>
    <lineage>
        <taxon>Bacteria</taxon>
        <taxon>Bacillati</taxon>
        <taxon>Bacillota</taxon>
        <taxon>Clostridia</taxon>
        <taxon>Eubacteriales</taxon>
        <taxon>Clostridiaceae</taxon>
        <taxon>Clostridium</taxon>
    </lineage>
</organism>
<evidence type="ECO:0000256" key="1">
    <source>
        <dbReference type="SAM" id="Coils"/>
    </source>
</evidence>
<keyword evidence="3" id="KW-1185">Reference proteome</keyword>
<sequence length="204" mass="23791">MGDKRVNQLRKFTKVIKGYDTNQVDGYIEKLVEEKDRLIEEISELKIKINEYKDEEDLIKSVLINAEQAALETKSSAERKAAEIVERAKLEAEEIIHSTLMESNKYKQDIYEIFNGHEYKLKRIIEGFYSKAKHNMEEVQNEISKEIENMIARYDEDYKKYNLPDANYKTGDITELEVIVESSIDNLGSIGKRCGLRTDGYYVE</sequence>
<comment type="caution">
    <text evidence="2">The sequence shown here is derived from an EMBL/GenBank/DDBJ whole genome shotgun (WGS) entry which is preliminary data.</text>
</comment>